<comment type="caution">
    <text evidence="3">The sequence shown here is derived from an EMBL/GenBank/DDBJ whole genome shotgun (WGS) entry which is preliminary data.</text>
</comment>
<dbReference type="PANTHER" id="PTHR30157:SF0">
    <property type="entry name" value="NADPH-DEPENDENT FERRIC-CHELATE REDUCTASE"/>
    <property type="match status" value="1"/>
</dbReference>
<dbReference type="PANTHER" id="PTHR30157">
    <property type="entry name" value="FERRIC REDUCTASE, NADPH-DEPENDENT"/>
    <property type="match status" value="1"/>
</dbReference>
<comment type="similarity">
    <text evidence="1">Belongs to the SIP oxidoreductase family.</text>
</comment>
<dbReference type="CDD" id="cd06193">
    <property type="entry name" value="siderophore_interacting"/>
    <property type="match status" value="1"/>
</dbReference>
<dbReference type="AlphaFoldDB" id="A0A3N9TE90"/>
<evidence type="ECO:0000256" key="1">
    <source>
        <dbReference type="ARBA" id="ARBA00035644"/>
    </source>
</evidence>
<dbReference type="InterPro" id="IPR007037">
    <property type="entry name" value="SIP_rossman_dom"/>
</dbReference>
<dbReference type="Gene3D" id="2.40.30.10">
    <property type="entry name" value="Translation factors"/>
    <property type="match status" value="1"/>
</dbReference>
<feature type="domain" description="FAD-binding FR-type" evidence="2">
    <location>
        <begin position="8"/>
        <end position="131"/>
    </location>
</feature>
<sequence length="270" mass="30317">MSDSVERVYPMRLEFVRKQNISKSLIRVTVTGDRLNEFPDNCNGAHIKVFFPNIESGVLQLPVREGKVVHWPEHKPVARAYTVRRYCAETRELDIDFVDHGDISVGSKWAREAEAGSELGLVGPGGPNPLMKPAKWHLMAGDLTAVPAISAILEELPEQAKGEVFIEVDDMAEKHDLVHPEGITVFWLKRENGKESPLINALAEAKLPQDDIDLSAFVAGENAAVVGCRKILGKQHNLTRKSMYAIPYWCRGKNEEAYHHDRHAVMDEEY</sequence>
<evidence type="ECO:0000313" key="3">
    <source>
        <dbReference type="EMBL" id="RQW62547.1"/>
    </source>
</evidence>
<reference evidence="3 4" key="1">
    <citation type="submission" date="2018-11" db="EMBL/GenBank/DDBJ databases">
        <title>Vibrio LJC006 sp. nov., isolated from seawater during the bloom of the enteromorpha.</title>
        <authorList>
            <person name="Liang J."/>
        </authorList>
    </citation>
    <scope>NUCLEOTIDE SEQUENCE [LARGE SCALE GENOMIC DNA]</scope>
    <source>
        <strain evidence="3 4">LJC006</strain>
    </source>
</reference>
<dbReference type="GO" id="GO:0016491">
    <property type="term" value="F:oxidoreductase activity"/>
    <property type="evidence" value="ECO:0007669"/>
    <property type="project" value="InterPro"/>
</dbReference>
<dbReference type="InterPro" id="IPR017927">
    <property type="entry name" value="FAD-bd_FR_type"/>
</dbReference>
<dbReference type="InterPro" id="IPR013113">
    <property type="entry name" value="SIP_FAD-bd"/>
</dbReference>
<protein>
    <submittedName>
        <fullName evidence="3">Siderophore-interacting protein</fullName>
    </submittedName>
</protein>
<evidence type="ECO:0000313" key="4">
    <source>
        <dbReference type="Proteomes" id="UP000281112"/>
    </source>
</evidence>
<accession>A0A3N9TE90</accession>
<organism evidence="3 4">
    <name type="scientific">Vibrio viridaestus</name>
    <dbReference type="NCBI Taxonomy" id="2487322"/>
    <lineage>
        <taxon>Bacteria</taxon>
        <taxon>Pseudomonadati</taxon>
        <taxon>Pseudomonadota</taxon>
        <taxon>Gammaproteobacteria</taxon>
        <taxon>Vibrionales</taxon>
        <taxon>Vibrionaceae</taxon>
        <taxon>Vibrio</taxon>
    </lineage>
</organism>
<dbReference type="InterPro" id="IPR039261">
    <property type="entry name" value="FNR_nucleotide-bd"/>
</dbReference>
<dbReference type="SUPFAM" id="SSF63380">
    <property type="entry name" value="Riboflavin synthase domain-like"/>
    <property type="match status" value="1"/>
</dbReference>
<dbReference type="Gene3D" id="3.40.50.80">
    <property type="entry name" value="Nucleotide-binding domain of ferredoxin-NADP reductase (FNR) module"/>
    <property type="match status" value="1"/>
</dbReference>
<dbReference type="RefSeq" id="WP_124937541.1">
    <property type="nucleotide sequence ID" value="NZ_RJVQ01000005.1"/>
</dbReference>
<dbReference type="Proteomes" id="UP000281112">
    <property type="component" value="Unassembled WGS sequence"/>
</dbReference>
<dbReference type="InterPro" id="IPR039374">
    <property type="entry name" value="SIP_fam"/>
</dbReference>
<evidence type="ECO:0000259" key="2">
    <source>
        <dbReference type="PROSITE" id="PS51384"/>
    </source>
</evidence>
<proteinExistence type="inferred from homology"/>
<name>A0A3N9TE90_9VIBR</name>
<dbReference type="Pfam" id="PF04954">
    <property type="entry name" value="SIP"/>
    <property type="match status" value="1"/>
</dbReference>
<dbReference type="Pfam" id="PF08021">
    <property type="entry name" value="FAD_binding_9"/>
    <property type="match status" value="1"/>
</dbReference>
<dbReference type="PROSITE" id="PS51384">
    <property type="entry name" value="FAD_FR"/>
    <property type="match status" value="1"/>
</dbReference>
<dbReference type="OrthoDB" id="9814826at2"/>
<keyword evidence="4" id="KW-1185">Reference proteome</keyword>
<dbReference type="InterPro" id="IPR017938">
    <property type="entry name" value="Riboflavin_synthase-like_b-brl"/>
</dbReference>
<gene>
    <name evidence="3" type="ORF">EES38_12535</name>
</gene>
<dbReference type="EMBL" id="RJVQ01000005">
    <property type="protein sequence ID" value="RQW62547.1"/>
    <property type="molecule type" value="Genomic_DNA"/>
</dbReference>